<evidence type="ECO:0000313" key="2">
    <source>
        <dbReference type="EMBL" id="CDO70342.1"/>
    </source>
</evidence>
<evidence type="ECO:0000256" key="1">
    <source>
        <dbReference type="SAM" id="MobiDB-lite"/>
    </source>
</evidence>
<feature type="compositionally biased region" description="Polar residues" evidence="1">
    <location>
        <begin position="50"/>
        <end position="67"/>
    </location>
</feature>
<dbReference type="Proteomes" id="UP000029665">
    <property type="component" value="Unassembled WGS sequence"/>
</dbReference>
<protein>
    <submittedName>
        <fullName evidence="2">Uncharacterized protein</fullName>
    </submittedName>
</protein>
<name>A0A060S7A5_PYCCI</name>
<gene>
    <name evidence="2" type="ORF">BN946_scf184872.g3</name>
</gene>
<dbReference type="AlphaFoldDB" id="A0A060S7A5"/>
<keyword evidence="3" id="KW-1185">Reference proteome</keyword>
<reference evidence="2" key="1">
    <citation type="submission" date="2014-01" db="EMBL/GenBank/DDBJ databases">
        <title>The genome of the white-rot fungus Pycnoporus cinnabarinus: a basidiomycete model with a versatile arsenal for lignocellulosic biomass breakdown.</title>
        <authorList>
            <person name="Levasseur A."/>
            <person name="Lomascolo A."/>
            <person name="Ruiz-Duenas F.J."/>
            <person name="Uzan E."/>
            <person name="Piumi F."/>
            <person name="Kues U."/>
            <person name="Ram A.F.J."/>
            <person name="Murat C."/>
            <person name="Haon M."/>
            <person name="Benoit I."/>
            <person name="Arfi Y."/>
            <person name="Chevret D."/>
            <person name="Drula E."/>
            <person name="Kwon M.J."/>
            <person name="Gouret P."/>
            <person name="Lesage-Meessen L."/>
            <person name="Lombard V."/>
            <person name="Mariette J."/>
            <person name="Noirot C."/>
            <person name="Park J."/>
            <person name="Patyshakuliyeva A."/>
            <person name="Wieneger R.A.B."/>
            <person name="Wosten H.A.B."/>
            <person name="Martin F."/>
            <person name="Coutinho P.M."/>
            <person name="de Vries R."/>
            <person name="Martinez A.T."/>
            <person name="Klopp C."/>
            <person name="Pontarotti P."/>
            <person name="Henrissat B."/>
            <person name="Record E."/>
        </authorList>
    </citation>
    <scope>NUCLEOTIDE SEQUENCE [LARGE SCALE GENOMIC DNA]</scope>
    <source>
        <strain evidence="2">BRFM137</strain>
    </source>
</reference>
<dbReference type="EMBL" id="CCBP010000077">
    <property type="protein sequence ID" value="CDO70342.1"/>
    <property type="molecule type" value="Genomic_DNA"/>
</dbReference>
<dbReference type="STRING" id="5643.A0A060S7A5"/>
<sequence length="259" mass="28434">MLSDPSHSFLPAAHQTPHAFVCPRDLFLTPQSQDVEVRDTPMLTTIDPHASSSTLSVNAAETPQTNEDALPVRDDEMSESAGSASLVPATQPAIHRSTRKRVQREASVRVSIPQSGTRRSMRKRAQIEAGSPDSSRAPAPKKAKTASKSVAVPTQPGSSRKTPPAAPLHTTQRRRATRRSRAEVEAYMIPGSPCACPVDGCHEKFGASREDNRKHLAKHYPKDTLDKKKKVDCLWFGCKKIAANELIHHVASKHVRCRY</sequence>
<feature type="region of interest" description="Disordered" evidence="1">
    <location>
        <begin position="45"/>
        <end position="179"/>
    </location>
</feature>
<comment type="caution">
    <text evidence="2">The sequence shown here is derived from an EMBL/GenBank/DDBJ whole genome shotgun (WGS) entry which is preliminary data.</text>
</comment>
<accession>A0A060S7A5</accession>
<proteinExistence type="predicted"/>
<organism evidence="2 3">
    <name type="scientific">Pycnoporus cinnabarinus</name>
    <name type="common">Cinnabar-red polypore</name>
    <name type="synonym">Trametes cinnabarina</name>
    <dbReference type="NCBI Taxonomy" id="5643"/>
    <lineage>
        <taxon>Eukaryota</taxon>
        <taxon>Fungi</taxon>
        <taxon>Dikarya</taxon>
        <taxon>Basidiomycota</taxon>
        <taxon>Agaricomycotina</taxon>
        <taxon>Agaricomycetes</taxon>
        <taxon>Polyporales</taxon>
        <taxon>Polyporaceae</taxon>
        <taxon>Trametes</taxon>
    </lineage>
</organism>
<evidence type="ECO:0000313" key="3">
    <source>
        <dbReference type="Proteomes" id="UP000029665"/>
    </source>
</evidence>
<dbReference type="HOGENOM" id="CLU_1074175_0_0_1"/>